<dbReference type="Gene3D" id="3.40.630.70">
    <property type="entry name" value="Leucyl/phenylalanyl-tRNA-protein transferase, C-terminal domain"/>
    <property type="match status" value="1"/>
</dbReference>
<dbReference type="Gene3D" id="3.30.70.3550">
    <property type="entry name" value="Leucyl/phenylalanyl-tRNA-protein transferase, N-terminal domain"/>
    <property type="match status" value="1"/>
</dbReference>
<dbReference type="EMBL" id="LDJL01000005">
    <property type="protein sequence ID" value="KRG70489.1"/>
    <property type="molecule type" value="Genomic_DNA"/>
</dbReference>
<dbReference type="FunFam" id="3.30.70.3550:FF:000001">
    <property type="entry name" value="Leucyl/phenylalanyl-tRNA--protein transferase"/>
    <property type="match status" value="1"/>
</dbReference>
<evidence type="ECO:0000256" key="11">
    <source>
        <dbReference type="ARBA" id="ARBA00074372"/>
    </source>
</evidence>
<evidence type="ECO:0000256" key="3">
    <source>
        <dbReference type="ARBA" id="ARBA00022679"/>
    </source>
</evidence>
<keyword evidence="2 15" id="KW-0963">Cytoplasm</keyword>
<evidence type="ECO:0000256" key="8">
    <source>
        <dbReference type="ARBA" id="ARBA00054043"/>
    </source>
</evidence>
<evidence type="ECO:0000256" key="15">
    <source>
        <dbReference type="HAMAP-Rule" id="MF_00688"/>
    </source>
</evidence>
<comment type="catalytic activity">
    <reaction evidence="6 15">
        <text>N-terminal L-arginyl-[protein] + L-leucyl-tRNA(Leu) = N-terminal L-leucyl-L-arginyl-[protein] + tRNA(Leu) + H(+)</text>
        <dbReference type="Rhea" id="RHEA:50416"/>
        <dbReference type="Rhea" id="RHEA-COMP:9613"/>
        <dbReference type="Rhea" id="RHEA-COMP:9622"/>
        <dbReference type="Rhea" id="RHEA-COMP:12672"/>
        <dbReference type="Rhea" id="RHEA-COMP:12673"/>
        <dbReference type="ChEBI" id="CHEBI:15378"/>
        <dbReference type="ChEBI" id="CHEBI:64719"/>
        <dbReference type="ChEBI" id="CHEBI:78442"/>
        <dbReference type="ChEBI" id="CHEBI:78494"/>
        <dbReference type="ChEBI" id="CHEBI:133044"/>
        <dbReference type="EC" id="2.3.2.6"/>
    </reaction>
</comment>
<proteinExistence type="inferred from homology"/>
<evidence type="ECO:0000256" key="10">
    <source>
        <dbReference type="ARBA" id="ARBA00066767"/>
    </source>
</evidence>
<comment type="function">
    <text evidence="8 15">Functions in the N-end rule pathway of protein degradation where it conjugates Leu, Phe and, less efficiently, Met from aminoacyl-tRNAs to the N-termini of proteins containing an N-terminal arginine or lysine.</text>
</comment>
<evidence type="ECO:0000256" key="1">
    <source>
        <dbReference type="ARBA" id="ARBA00004496"/>
    </source>
</evidence>
<sequence>MSPPSRPFPLPSSADAPFPSAALALDDPDGLLAIGGDLSPQRLLNAYRHGIFPWYSQGQPILWWSPDPRMVFLTDQVRLSSRMRRTLRGSAWRVTADTAFEQVIAGCAMAPRPGQDGTWITSAMQQAYLRLHQLGHAHSVEVFDGARLVGGIYGVAVGRMFFGESMFSAASGASKVALAALALRLHEWGWPLLDAQVENPHLLSLGAVRWPRSRFLQVVKQQAALPEPARAWTRRFGMLPASDLAQAGAAGARREC</sequence>
<name>A0A0R0CKG8_9GAMM</name>
<evidence type="ECO:0000256" key="14">
    <source>
        <dbReference type="ARBA" id="ARBA00083640"/>
    </source>
</evidence>
<dbReference type="HAMAP" id="MF_00688">
    <property type="entry name" value="Leu_Phe_trans"/>
    <property type="match status" value="1"/>
</dbReference>
<evidence type="ECO:0000256" key="7">
    <source>
        <dbReference type="ARBA" id="ARBA00051538"/>
    </source>
</evidence>
<evidence type="ECO:0000256" key="2">
    <source>
        <dbReference type="ARBA" id="ARBA00022490"/>
    </source>
</evidence>
<dbReference type="InterPro" id="IPR042221">
    <property type="entry name" value="Leu/Phe-tRNA_Trfase_N"/>
</dbReference>
<evidence type="ECO:0000256" key="6">
    <source>
        <dbReference type="ARBA" id="ARBA00050652"/>
    </source>
</evidence>
<dbReference type="InterPro" id="IPR042203">
    <property type="entry name" value="Leu/Phe-tRNA_Trfase_C"/>
</dbReference>
<evidence type="ECO:0000256" key="4">
    <source>
        <dbReference type="ARBA" id="ARBA00023315"/>
    </source>
</evidence>
<comment type="catalytic activity">
    <reaction evidence="5 15">
        <text>L-phenylalanyl-tRNA(Phe) + an N-terminal L-alpha-aminoacyl-[protein] = an N-terminal L-phenylalanyl-L-alpha-aminoacyl-[protein] + tRNA(Phe)</text>
        <dbReference type="Rhea" id="RHEA:43632"/>
        <dbReference type="Rhea" id="RHEA-COMP:9668"/>
        <dbReference type="Rhea" id="RHEA-COMP:9699"/>
        <dbReference type="Rhea" id="RHEA-COMP:10636"/>
        <dbReference type="Rhea" id="RHEA-COMP:10637"/>
        <dbReference type="ChEBI" id="CHEBI:78442"/>
        <dbReference type="ChEBI" id="CHEBI:78531"/>
        <dbReference type="ChEBI" id="CHEBI:78597"/>
        <dbReference type="ChEBI" id="CHEBI:83561"/>
        <dbReference type="EC" id="2.3.2.6"/>
    </reaction>
</comment>
<dbReference type="PANTHER" id="PTHR30098:SF2">
    <property type="entry name" value="LEUCYL_PHENYLALANYL-TRNA--PROTEIN TRANSFERASE"/>
    <property type="match status" value="1"/>
</dbReference>
<dbReference type="PATRIC" id="fig|344882.3.peg.2379"/>
<protein>
    <recommendedName>
        <fullName evidence="11 15">Leucyl/phenylalanyl-tRNA--protein transferase</fullName>
        <ecNumber evidence="10 15">2.3.2.6</ecNumber>
    </recommendedName>
    <alternativeName>
        <fullName evidence="12 15">L/F-transferase</fullName>
    </alternativeName>
    <alternativeName>
        <fullName evidence="13 15">Leucyltransferase</fullName>
    </alternativeName>
    <alternativeName>
        <fullName evidence="14 15">Phenyalanyltransferase</fullName>
    </alternativeName>
</protein>
<accession>A0A0R0CKG8</accession>
<gene>
    <name evidence="15" type="primary">aat</name>
    <name evidence="16" type="ORF">ABB29_05230</name>
</gene>
<evidence type="ECO:0000313" key="16">
    <source>
        <dbReference type="EMBL" id="KRG70489.1"/>
    </source>
</evidence>
<comment type="caution">
    <text evidence="16">The sequence shown here is derived from an EMBL/GenBank/DDBJ whole genome shotgun (WGS) entry which is preliminary data.</text>
</comment>
<evidence type="ECO:0000313" key="17">
    <source>
        <dbReference type="Proteomes" id="UP000052052"/>
    </source>
</evidence>
<comment type="subcellular location">
    <subcellularLocation>
        <location evidence="1 15">Cytoplasm</location>
    </subcellularLocation>
</comment>
<dbReference type="GO" id="GO:0008914">
    <property type="term" value="F:leucyl-tRNA--protein transferase activity"/>
    <property type="evidence" value="ECO:0007669"/>
    <property type="project" value="UniProtKB-UniRule"/>
</dbReference>
<organism evidence="16 17">
    <name type="scientific">Pseudoxanthomonas dokdonensis</name>
    <dbReference type="NCBI Taxonomy" id="344882"/>
    <lineage>
        <taxon>Bacteria</taxon>
        <taxon>Pseudomonadati</taxon>
        <taxon>Pseudomonadota</taxon>
        <taxon>Gammaproteobacteria</taxon>
        <taxon>Lysobacterales</taxon>
        <taxon>Lysobacteraceae</taxon>
        <taxon>Pseudoxanthomonas</taxon>
    </lineage>
</organism>
<evidence type="ECO:0000256" key="9">
    <source>
        <dbReference type="ARBA" id="ARBA00061535"/>
    </source>
</evidence>
<reference evidence="16 17" key="1">
    <citation type="submission" date="2015-05" db="EMBL/GenBank/DDBJ databases">
        <title>Genome sequencing and analysis of members of genus Stenotrophomonas.</title>
        <authorList>
            <person name="Patil P.P."/>
            <person name="Midha S."/>
            <person name="Patil P.B."/>
        </authorList>
    </citation>
    <scope>NUCLEOTIDE SEQUENCE [LARGE SCALE GENOMIC DNA]</scope>
    <source>
        <strain evidence="16 17">DSM 21858</strain>
    </source>
</reference>
<keyword evidence="3 15" id="KW-0808">Transferase</keyword>
<dbReference type="Pfam" id="PF03588">
    <property type="entry name" value="Leu_Phe_trans"/>
    <property type="match status" value="1"/>
</dbReference>
<dbReference type="NCBIfam" id="TIGR00667">
    <property type="entry name" value="aat"/>
    <property type="match status" value="1"/>
</dbReference>
<dbReference type="EC" id="2.3.2.6" evidence="10 15"/>
<dbReference type="GO" id="GO:0005737">
    <property type="term" value="C:cytoplasm"/>
    <property type="evidence" value="ECO:0007669"/>
    <property type="project" value="UniProtKB-SubCell"/>
</dbReference>
<dbReference type="Proteomes" id="UP000052052">
    <property type="component" value="Unassembled WGS sequence"/>
</dbReference>
<comment type="similarity">
    <text evidence="9 15">Belongs to the L/F-transferase family.</text>
</comment>
<dbReference type="SUPFAM" id="SSF55729">
    <property type="entry name" value="Acyl-CoA N-acyltransferases (Nat)"/>
    <property type="match status" value="1"/>
</dbReference>
<dbReference type="OrthoDB" id="9790282at2"/>
<dbReference type="GO" id="GO:0030163">
    <property type="term" value="P:protein catabolic process"/>
    <property type="evidence" value="ECO:0007669"/>
    <property type="project" value="UniProtKB-UniRule"/>
</dbReference>
<evidence type="ECO:0000256" key="5">
    <source>
        <dbReference type="ARBA" id="ARBA00050607"/>
    </source>
</evidence>
<keyword evidence="4 15" id="KW-0012">Acyltransferase</keyword>
<dbReference type="RefSeq" id="WP_057657569.1">
    <property type="nucleotide sequence ID" value="NZ_LDJL01000005.1"/>
</dbReference>
<comment type="catalytic activity">
    <reaction evidence="7 15">
        <text>N-terminal L-lysyl-[protein] + L-leucyl-tRNA(Leu) = N-terminal L-leucyl-L-lysyl-[protein] + tRNA(Leu) + H(+)</text>
        <dbReference type="Rhea" id="RHEA:12340"/>
        <dbReference type="Rhea" id="RHEA-COMP:9613"/>
        <dbReference type="Rhea" id="RHEA-COMP:9622"/>
        <dbReference type="Rhea" id="RHEA-COMP:12670"/>
        <dbReference type="Rhea" id="RHEA-COMP:12671"/>
        <dbReference type="ChEBI" id="CHEBI:15378"/>
        <dbReference type="ChEBI" id="CHEBI:65249"/>
        <dbReference type="ChEBI" id="CHEBI:78442"/>
        <dbReference type="ChEBI" id="CHEBI:78494"/>
        <dbReference type="ChEBI" id="CHEBI:133043"/>
        <dbReference type="EC" id="2.3.2.6"/>
    </reaction>
</comment>
<keyword evidence="17" id="KW-1185">Reference proteome</keyword>
<evidence type="ECO:0000256" key="13">
    <source>
        <dbReference type="ARBA" id="ARBA00077165"/>
    </source>
</evidence>
<dbReference type="PANTHER" id="PTHR30098">
    <property type="entry name" value="LEUCYL/PHENYLALANYL-TRNA--PROTEIN TRANSFERASE"/>
    <property type="match status" value="1"/>
</dbReference>
<dbReference type="STRING" id="344882.ABB29_05230"/>
<dbReference type="InterPro" id="IPR016181">
    <property type="entry name" value="Acyl_CoA_acyltransferase"/>
</dbReference>
<evidence type="ECO:0000256" key="12">
    <source>
        <dbReference type="ARBA" id="ARBA00077136"/>
    </source>
</evidence>
<dbReference type="InterPro" id="IPR004616">
    <property type="entry name" value="Leu/Phe-tRNA_Trfase"/>
</dbReference>
<dbReference type="AlphaFoldDB" id="A0A0R0CKG8"/>